<name>A0ACB7RIX6_HYAAI</name>
<dbReference type="Proteomes" id="UP000821845">
    <property type="component" value="Chromosome 9"/>
</dbReference>
<evidence type="ECO:0000313" key="2">
    <source>
        <dbReference type="Proteomes" id="UP000821845"/>
    </source>
</evidence>
<organism evidence="1 2">
    <name type="scientific">Hyalomma asiaticum</name>
    <name type="common">Tick</name>
    <dbReference type="NCBI Taxonomy" id="266040"/>
    <lineage>
        <taxon>Eukaryota</taxon>
        <taxon>Metazoa</taxon>
        <taxon>Ecdysozoa</taxon>
        <taxon>Arthropoda</taxon>
        <taxon>Chelicerata</taxon>
        <taxon>Arachnida</taxon>
        <taxon>Acari</taxon>
        <taxon>Parasitiformes</taxon>
        <taxon>Ixodida</taxon>
        <taxon>Ixodoidea</taxon>
        <taxon>Ixodidae</taxon>
        <taxon>Hyalomminae</taxon>
        <taxon>Hyalomma</taxon>
    </lineage>
</organism>
<sequence>MLRVTRHRYDAIRHSTCDREAYVRSMRRRATIRAYLLPAAQSRDVTLRSMGAPPRFLPAPGRSGDGGATLFAVFRGAIVVFGAFQDFNYFPGYPAFLECPDGRFRIAIRHQLCLGSDDGSGSGRASGHSTRHAR</sequence>
<keyword evidence="2" id="KW-1185">Reference proteome</keyword>
<comment type="caution">
    <text evidence="1">The sequence shown here is derived from an EMBL/GenBank/DDBJ whole genome shotgun (WGS) entry which is preliminary data.</text>
</comment>
<evidence type="ECO:0000313" key="1">
    <source>
        <dbReference type="EMBL" id="KAH6922245.1"/>
    </source>
</evidence>
<protein>
    <submittedName>
        <fullName evidence="1">Uncharacterized protein</fullName>
    </submittedName>
</protein>
<proteinExistence type="predicted"/>
<reference evidence="1" key="1">
    <citation type="submission" date="2020-05" db="EMBL/GenBank/DDBJ databases">
        <title>Large-scale comparative analyses of tick genomes elucidate their genetic diversity and vector capacities.</title>
        <authorList>
            <person name="Jia N."/>
            <person name="Wang J."/>
            <person name="Shi W."/>
            <person name="Du L."/>
            <person name="Sun Y."/>
            <person name="Zhan W."/>
            <person name="Jiang J."/>
            <person name="Wang Q."/>
            <person name="Zhang B."/>
            <person name="Ji P."/>
            <person name="Sakyi L.B."/>
            <person name="Cui X."/>
            <person name="Yuan T."/>
            <person name="Jiang B."/>
            <person name="Yang W."/>
            <person name="Lam T.T.-Y."/>
            <person name="Chang Q."/>
            <person name="Ding S."/>
            <person name="Wang X."/>
            <person name="Zhu J."/>
            <person name="Ruan X."/>
            <person name="Zhao L."/>
            <person name="Wei J."/>
            <person name="Que T."/>
            <person name="Du C."/>
            <person name="Cheng J."/>
            <person name="Dai P."/>
            <person name="Han X."/>
            <person name="Huang E."/>
            <person name="Gao Y."/>
            <person name="Liu J."/>
            <person name="Shao H."/>
            <person name="Ye R."/>
            <person name="Li L."/>
            <person name="Wei W."/>
            <person name="Wang X."/>
            <person name="Wang C."/>
            <person name="Yang T."/>
            <person name="Huo Q."/>
            <person name="Li W."/>
            <person name="Guo W."/>
            <person name="Chen H."/>
            <person name="Zhou L."/>
            <person name="Ni X."/>
            <person name="Tian J."/>
            <person name="Zhou Y."/>
            <person name="Sheng Y."/>
            <person name="Liu T."/>
            <person name="Pan Y."/>
            <person name="Xia L."/>
            <person name="Li J."/>
            <person name="Zhao F."/>
            <person name="Cao W."/>
        </authorList>
    </citation>
    <scope>NUCLEOTIDE SEQUENCE</scope>
    <source>
        <strain evidence="1">Hyas-2018</strain>
    </source>
</reference>
<gene>
    <name evidence="1" type="ORF">HPB50_011041</name>
</gene>
<dbReference type="EMBL" id="CM023489">
    <property type="protein sequence ID" value="KAH6922245.1"/>
    <property type="molecule type" value="Genomic_DNA"/>
</dbReference>
<accession>A0ACB7RIX6</accession>